<dbReference type="PANTHER" id="PTHR30438:SF2">
    <property type="entry name" value="MEMBRANE PROTEIN"/>
    <property type="match status" value="1"/>
</dbReference>
<keyword evidence="1" id="KW-0175">Coiled coil</keyword>
<reference evidence="3" key="1">
    <citation type="journal article" date="2019" name="Int. J. Syst. Evol. Microbiol.">
        <title>The Global Catalogue of Microorganisms (GCM) 10K type strain sequencing project: providing services to taxonomists for standard genome sequencing and annotation.</title>
        <authorList>
            <consortium name="The Broad Institute Genomics Platform"/>
            <consortium name="The Broad Institute Genome Sequencing Center for Infectious Disease"/>
            <person name="Wu L."/>
            <person name="Ma J."/>
        </authorList>
    </citation>
    <scope>NUCLEOTIDE SEQUENCE [LARGE SCALE GENOMIC DNA]</scope>
    <source>
        <strain evidence="3">CGMCC 1.10188</strain>
    </source>
</reference>
<evidence type="ECO:0008006" key="4">
    <source>
        <dbReference type="Google" id="ProtNLM"/>
    </source>
</evidence>
<dbReference type="Gene3D" id="2.40.50.100">
    <property type="match status" value="1"/>
</dbReference>
<keyword evidence="3" id="KW-1185">Reference proteome</keyword>
<sequence length="317" mass="33794">MVMVLVAGGAGVVYWQSTMRDSLPDGFARTNGRIEAEQIDIATKIAGRLADITVAEGDMVAAGAVVARLDDLQIRARLAAAEAEHRRAEQAKAEAEAQVALRQSEVRFARAELTRGETLAARGHYPQEGVDERRMRLATAQAAERAALAGVDQAVAAIDAAAAQVADARVTLDDTQLTAPRAGRIQYRLAVPGEVLAAGGRIATLLDLTDVQMTVFLPAREAGRLAVGGEARLILDPVPDYVIPATVSFVAGEAQFTPKTVETREERDTLMFRVKLRIPADLLAAHADRVKTGVRGTAVIRIDPAAEWPADLAVKLP</sequence>
<dbReference type="EMBL" id="BMDZ01000122">
    <property type="protein sequence ID" value="GGB62800.1"/>
    <property type="molecule type" value="Genomic_DNA"/>
</dbReference>
<dbReference type="Gene3D" id="2.40.30.170">
    <property type="match status" value="1"/>
</dbReference>
<dbReference type="PANTHER" id="PTHR30438">
    <property type="entry name" value="36 KDA ANTIGEN-RELATED"/>
    <property type="match status" value="1"/>
</dbReference>
<comment type="caution">
    <text evidence="2">The sequence shown here is derived from an EMBL/GenBank/DDBJ whole genome shotgun (WGS) entry which is preliminary data.</text>
</comment>
<organism evidence="2 3">
    <name type="scientific">Tistrella bauzanensis</name>
    <dbReference type="NCBI Taxonomy" id="657419"/>
    <lineage>
        <taxon>Bacteria</taxon>
        <taxon>Pseudomonadati</taxon>
        <taxon>Pseudomonadota</taxon>
        <taxon>Alphaproteobacteria</taxon>
        <taxon>Geminicoccales</taxon>
        <taxon>Geminicoccaceae</taxon>
        <taxon>Tistrella</taxon>
    </lineage>
</organism>
<feature type="coiled-coil region" evidence="1">
    <location>
        <begin position="78"/>
        <end position="105"/>
    </location>
</feature>
<dbReference type="Proteomes" id="UP000603352">
    <property type="component" value="Unassembled WGS sequence"/>
</dbReference>
<proteinExistence type="predicted"/>
<dbReference type="Gene3D" id="1.10.287.470">
    <property type="entry name" value="Helix hairpin bin"/>
    <property type="match status" value="1"/>
</dbReference>
<accession>A0ABQ1J8P3</accession>
<name>A0ABQ1J8P3_9PROT</name>
<dbReference type="SUPFAM" id="SSF111369">
    <property type="entry name" value="HlyD-like secretion proteins"/>
    <property type="match status" value="1"/>
</dbReference>
<protein>
    <recommendedName>
        <fullName evidence="4">Efflux transporter periplasmic adaptor subunit</fullName>
    </recommendedName>
</protein>
<evidence type="ECO:0000313" key="3">
    <source>
        <dbReference type="Proteomes" id="UP000603352"/>
    </source>
</evidence>
<evidence type="ECO:0000313" key="2">
    <source>
        <dbReference type="EMBL" id="GGB62800.1"/>
    </source>
</evidence>
<gene>
    <name evidence="2" type="ORF">GCM10011505_49260</name>
</gene>
<evidence type="ECO:0000256" key="1">
    <source>
        <dbReference type="SAM" id="Coils"/>
    </source>
</evidence>